<keyword evidence="3" id="KW-1185">Reference proteome</keyword>
<proteinExistence type="predicted"/>
<dbReference type="Proteomes" id="UP000664163">
    <property type="component" value="Unassembled WGS sequence"/>
</dbReference>
<reference evidence="2 3" key="1">
    <citation type="submission" date="2021-03" db="EMBL/GenBank/DDBJ databases">
        <title>Muricauda sp. CAU 1631 isolated from Incheon.</title>
        <authorList>
            <person name="Kim W."/>
        </authorList>
    </citation>
    <scope>NUCLEOTIDE SEQUENCE [LARGE SCALE GENOMIC DNA]</scope>
    <source>
        <strain evidence="2 3">CAU 1631</strain>
    </source>
</reference>
<keyword evidence="1" id="KW-1133">Transmembrane helix</keyword>
<evidence type="ECO:0000256" key="1">
    <source>
        <dbReference type="SAM" id="Phobius"/>
    </source>
</evidence>
<protein>
    <submittedName>
        <fullName evidence="2">Uncharacterized protein</fullName>
    </submittedName>
</protein>
<organism evidence="2 3">
    <name type="scientific">[Muricauda] lutisoli</name>
    <dbReference type="NCBI Taxonomy" id="2816035"/>
    <lineage>
        <taxon>Bacteria</taxon>
        <taxon>Pseudomonadati</taxon>
        <taxon>Bacteroidota</taxon>
        <taxon>Flavobacteriia</taxon>
        <taxon>Flavobacteriales</taxon>
        <taxon>Flavobacteriaceae</taxon>
        <taxon>Allomuricauda</taxon>
    </lineage>
</organism>
<accession>A0ABS3ESE0</accession>
<evidence type="ECO:0000313" key="3">
    <source>
        <dbReference type="Proteomes" id="UP000664163"/>
    </source>
</evidence>
<feature type="transmembrane region" description="Helical" evidence="1">
    <location>
        <begin position="162"/>
        <end position="182"/>
    </location>
</feature>
<comment type="caution">
    <text evidence="2">The sequence shown here is derived from an EMBL/GenBank/DDBJ whole genome shotgun (WGS) entry which is preliminary data.</text>
</comment>
<dbReference type="RefSeq" id="WP_207030508.1">
    <property type="nucleotide sequence ID" value="NZ_JAFLND010000001.1"/>
</dbReference>
<name>A0ABS3ESE0_9FLAO</name>
<feature type="transmembrane region" description="Helical" evidence="1">
    <location>
        <begin position="90"/>
        <end position="110"/>
    </location>
</feature>
<evidence type="ECO:0000313" key="2">
    <source>
        <dbReference type="EMBL" id="MBO0329165.1"/>
    </source>
</evidence>
<dbReference type="EMBL" id="JAFLND010000001">
    <property type="protein sequence ID" value="MBO0329165.1"/>
    <property type="molecule type" value="Genomic_DNA"/>
</dbReference>
<feature type="transmembrane region" description="Helical" evidence="1">
    <location>
        <begin position="35"/>
        <end position="53"/>
    </location>
</feature>
<gene>
    <name evidence="2" type="ORF">J0X13_01320</name>
</gene>
<feature type="transmembrane region" description="Helical" evidence="1">
    <location>
        <begin position="126"/>
        <end position="150"/>
    </location>
</feature>
<feature type="transmembrane region" description="Helical" evidence="1">
    <location>
        <begin position="65"/>
        <end position="84"/>
    </location>
</feature>
<sequence length="188" mass="22514">MFIAYTFFTDLLGYFIKFNDSFQFFSEGKYASLNIIIYNIYQLIAYAFFYWVYFKTLKRTQHKKLVKYGAFLVLVSYLTSLIFQNPLYRGLYYAELVGSWVLLGCIIFYFKEKKNENSSYHQGKNLLFWVSSGSFIFYAITPYIFLLGSIDDHVWYDYHFQKILFVLIAIMYGFYMLGLLLGERKAFR</sequence>
<keyword evidence="1" id="KW-0812">Transmembrane</keyword>
<keyword evidence="1" id="KW-0472">Membrane</keyword>